<dbReference type="Pfam" id="PF01557">
    <property type="entry name" value="FAA_hydrolase"/>
    <property type="match status" value="1"/>
</dbReference>
<keyword evidence="2" id="KW-0479">Metal-binding</keyword>
<dbReference type="InterPro" id="IPR011234">
    <property type="entry name" value="Fumarylacetoacetase-like_C"/>
</dbReference>
<evidence type="ECO:0000313" key="4">
    <source>
        <dbReference type="EMBL" id="WOX07019.1"/>
    </source>
</evidence>
<sequence length="284" mass="30449">MKFGSYRNKGKTGFGAIRGDYIVDLTDIAPDLKSFLAAGRPAMESAHAAVAASNSVISIDEVELLPPIPNPGTIWCVGLNTHSHFEEVKAALRLEEKPSKPILFLRSSATLVPSGQDLEKPALENAFDYEGEIALIIGKRARNVSISKAMDCVAGFAPFNDGSAREYQMSSNQVTAGKNAYRSGGFGPYLVTSDEVDASALSLTTRLNGDLVQEMFIEDLIFGFAELVSYISEFTWLEPGDVIVTGSPAGIGFTTKNLLKAGDKVEVEVQGVGTLVNGVRDQEH</sequence>
<evidence type="ECO:0000313" key="5">
    <source>
        <dbReference type="Proteomes" id="UP001302477"/>
    </source>
</evidence>
<accession>A0AAU0N4I8</accession>
<dbReference type="RefSeq" id="WP_318955452.1">
    <property type="nucleotide sequence ID" value="NZ_CP137555.1"/>
</dbReference>
<dbReference type="InterPro" id="IPR036663">
    <property type="entry name" value="Fumarylacetoacetase_C_sf"/>
</dbReference>
<gene>
    <name evidence="4" type="ORF">R5R33_07775</name>
</gene>
<dbReference type="KEGG" id="mpaf:R5R33_07775"/>
<dbReference type="SUPFAM" id="SSF56529">
    <property type="entry name" value="FAH"/>
    <property type="match status" value="1"/>
</dbReference>
<evidence type="ECO:0000256" key="2">
    <source>
        <dbReference type="ARBA" id="ARBA00022723"/>
    </source>
</evidence>
<dbReference type="GO" id="GO:0016787">
    <property type="term" value="F:hydrolase activity"/>
    <property type="evidence" value="ECO:0007669"/>
    <property type="project" value="UniProtKB-KW"/>
</dbReference>
<dbReference type="Proteomes" id="UP001302477">
    <property type="component" value="Chromosome"/>
</dbReference>
<dbReference type="PANTHER" id="PTHR42796">
    <property type="entry name" value="FUMARYLACETOACETATE HYDROLASE DOMAIN-CONTAINING PROTEIN 2A-RELATED"/>
    <property type="match status" value="1"/>
</dbReference>
<evidence type="ECO:0000256" key="1">
    <source>
        <dbReference type="ARBA" id="ARBA00010211"/>
    </source>
</evidence>
<evidence type="ECO:0000259" key="3">
    <source>
        <dbReference type="Pfam" id="PF01557"/>
    </source>
</evidence>
<comment type="similarity">
    <text evidence="1">Belongs to the FAH family.</text>
</comment>
<dbReference type="AlphaFoldDB" id="A0AAU0N4I8"/>
<feature type="domain" description="Fumarylacetoacetase-like C-terminal" evidence="3">
    <location>
        <begin position="73"/>
        <end position="279"/>
    </location>
</feature>
<name>A0AAU0N4I8_9GAMM</name>
<dbReference type="EMBL" id="CP137555">
    <property type="protein sequence ID" value="WOX07019.1"/>
    <property type="molecule type" value="Genomic_DNA"/>
</dbReference>
<reference evidence="4 5" key="1">
    <citation type="submission" date="2023-10" db="EMBL/GenBank/DDBJ databases">
        <title>Description of Microbulbifer bruguierae sp. nov., isolated from the sediments of mangrove plant Bruguiera sexangula and comparative genomic analyses of the genus Microbulbifer.</title>
        <authorList>
            <person name="Long M."/>
        </authorList>
    </citation>
    <scope>NUCLEOTIDE SEQUENCE [LARGE SCALE GENOMIC DNA]</scope>
    <source>
        <strain evidence="4 5">SPO729</strain>
    </source>
</reference>
<dbReference type="InterPro" id="IPR051121">
    <property type="entry name" value="FAH"/>
</dbReference>
<dbReference type="Gene3D" id="3.90.850.10">
    <property type="entry name" value="Fumarylacetoacetase-like, C-terminal domain"/>
    <property type="match status" value="1"/>
</dbReference>
<protein>
    <submittedName>
        <fullName evidence="4">Fumarylacetoacetate hydrolase family protein</fullName>
    </submittedName>
</protein>
<organism evidence="4 5">
    <name type="scientific">Microbulbifer pacificus</name>
    <dbReference type="NCBI Taxonomy" id="407164"/>
    <lineage>
        <taxon>Bacteria</taxon>
        <taxon>Pseudomonadati</taxon>
        <taxon>Pseudomonadota</taxon>
        <taxon>Gammaproteobacteria</taxon>
        <taxon>Cellvibrionales</taxon>
        <taxon>Microbulbiferaceae</taxon>
        <taxon>Microbulbifer</taxon>
    </lineage>
</organism>
<dbReference type="GO" id="GO:0044281">
    <property type="term" value="P:small molecule metabolic process"/>
    <property type="evidence" value="ECO:0007669"/>
    <property type="project" value="UniProtKB-ARBA"/>
</dbReference>
<dbReference type="PANTHER" id="PTHR42796:SF4">
    <property type="entry name" value="FUMARYLACETOACETATE HYDROLASE DOMAIN-CONTAINING PROTEIN 2A"/>
    <property type="match status" value="1"/>
</dbReference>
<proteinExistence type="inferred from homology"/>
<keyword evidence="5" id="KW-1185">Reference proteome</keyword>
<keyword evidence="4" id="KW-0378">Hydrolase</keyword>
<dbReference type="GO" id="GO:0046872">
    <property type="term" value="F:metal ion binding"/>
    <property type="evidence" value="ECO:0007669"/>
    <property type="project" value="UniProtKB-KW"/>
</dbReference>